<organism evidence="1 4">
    <name type="scientific">Rhizobium etli</name>
    <dbReference type="NCBI Taxonomy" id="29449"/>
    <lineage>
        <taxon>Bacteria</taxon>
        <taxon>Pseudomonadati</taxon>
        <taxon>Pseudomonadota</taxon>
        <taxon>Alphaproteobacteria</taxon>
        <taxon>Hyphomicrobiales</taxon>
        <taxon>Rhizobiaceae</taxon>
        <taxon>Rhizobium/Agrobacterium group</taxon>
        <taxon>Rhizobium</taxon>
    </lineage>
</organism>
<evidence type="ECO:0000313" key="1">
    <source>
        <dbReference type="EMBL" id="MBB4481148.1"/>
    </source>
</evidence>
<dbReference type="EMBL" id="JACIHU010000008">
    <property type="protein sequence ID" value="MBB4481148.1"/>
    <property type="molecule type" value="Genomic_DNA"/>
</dbReference>
<dbReference type="Proteomes" id="UP000523431">
    <property type="component" value="Unassembled WGS sequence"/>
</dbReference>
<dbReference type="AlphaFoldDB" id="A0A7W6YAG9"/>
<evidence type="ECO:0000313" key="2">
    <source>
        <dbReference type="EMBL" id="MBB4537237.1"/>
    </source>
</evidence>
<dbReference type="EMBL" id="JACIID010000008">
    <property type="protein sequence ID" value="MBB4537237.1"/>
    <property type="molecule type" value="Genomic_DNA"/>
</dbReference>
<accession>A0A7W6YAG9</accession>
<comment type="caution">
    <text evidence="1">The sequence shown here is derived from an EMBL/GenBank/DDBJ whole genome shotgun (WGS) entry which is preliminary data.</text>
</comment>
<reference evidence="3 4" key="1">
    <citation type="submission" date="2020-08" db="EMBL/GenBank/DDBJ databases">
        <title>Genomic Encyclopedia of Type Strains, Phase IV (KMG-V): Genome sequencing to study the core and pangenomes of soil and plant-associated prokaryotes.</title>
        <authorList>
            <person name="Whitman W."/>
        </authorList>
    </citation>
    <scope>NUCLEOTIDE SEQUENCE [LARGE SCALE GENOMIC DNA]</scope>
    <source>
        <strain evidence="1 4">SEMIA 471</strain>
        <strain evidence="2 3">SEMIA 489</strain>
    </source>
</reference>
<evidence type="ECO:0000313" key="3">
    <source>
        <dbReference type="Proteomes" id="UP000523431"/>
    </source>
</evidence>
<protein>
    <submittedName>
        <fullName evidence="1">Uncharacterized protein</fullName>
    </submittedName>
</protein>
<sequence length="41" mass="4439">MTEAIDDDNDFEGLYGAWEPSPYGSATAANRYFALLVGGPR</sequence>
<gene>
    <name evidence="1" type="ORF">GGE46_003744</name>
    <name evidence="2" type="ORF">GGE57_004001</name>
</gene>
<name>A0A7W6YAG9_RHIET</name>
<evidence type="ECO:0000313" key="4">
    <source>
        <dbReference type="Proteomes" id="UP000557344"/>
    </source>
</evidence>
<proteinExistence type="predicted"/>
<dbReference type="Proteomes" id="UP000557344">
    <property type="component" value="Unassembled WGS sequence"/>
</dbReference>